<dbReference type="Gene3D" id="1.10.1450.10">
    <property type="entry name" value="Tetraspanin"/>
    <property type="match status" value="1"/>
</dbReference>
<feature type="transmembrane region" description="Helical" evidence="5">
    <location>
        <begin position="77"/>
        <end position="101"/>
    </location>
</feature>
<evidence type="ECO:0000256" key="4">
    <source>
        <dbReference type="ARBA" id="ARBA00023136"/>
    </source>
</evidence>
<name>A0A3P8U7J5_AMPPE</name>
<organism evidence="6 7">
    <name type="scientific">Amphiprion percula</name>
    <name type="common">Orange clownfish</name>
    <name type="synonym">Lutjanus percula</name>
    <dbReference type="NCBI Taxonomy" id="161767"/>
    <lineage>
        <taxon>Eukaryota</taxon>
        <taxon>Metazoa</taxon>
        <taxon>Chordata</taxon>
        <taxon>Craniata</taxon>
        <taxon>Vertebrata</taxon>
        <taxon>Euteleostomi</taxon>
        <taxon>Actinopterygii</taxon>
        <taxon>Neopterygii</taxon>
        <taxon>Teleostei</taxon>
        <taxon>Neoteleostei</taxon>
        <taxon>Acanthomorphata</taxon>
        <taxon>Ovalentaria</taxon>
        <taxon>Pomacentridae</taxon>
        <taxon>Amphiprion</taxon>
    </lineage>
</organism>
<reference evidence="6" key="3">
    <citation type="submission" date="2025-09" db="UniProtKB">
        <authorList>
            <consortium name="Ensembl"/>
        </authorList>
    </citation>
    <scope>IDENTIFICATION</scope>
</reference>
<dbReference type="InterPro" id="IPR018499">
    <property type="entry name" value="Tetraspanin/Peripherin"/>
</dbReference>
<evidence type="ECO:0000256" key="3">
    <source>
        <dbReference type="ARBA" id="ARBA00022989"/>
    </source>
</evidence>
<dbReference type="Ensembl" id="ENSAPET00000034178.1">
    <property type="protein sequence ID" value="ENSAPEP00000033304.1"/>
    <property type="gene ID" value="ENSAPEG00000023643.1"/>
</dbReference>
<dbReference type="SUPFAM" id="SSF48652">
    <property type="entry name" value="Tetraspanin"/>
    <property type="match status" value="1"/>
</dbReference>
<dbReference type="PRINTS" id="PR00259">
    <property type="entry name" value="TMFOUR"/>
</dbReference>
<accession>A0A3P8U7J5</accession>
<proteinExistence type="predicted"/>
<feature type="transmembrane region" description="Helical" evidence="5">
    <location>
        <begin position="198"/>
        <end position="219"/>
    </location>
</feature>
<dbReference type="GO" id="GO:0005886">
    <property type="term" value="C:plasma membrane"/>
    <property type="evidence" value="ECO:0007669"/>
    <property type="project" value="TreeGrafter"/>
</dbReference>
<keyword evidence="2 5" id="KW-0812">Transmembrane</keyword>
<evidence type="ECO:0000313" key="6">
    <source>
        <dbReference type="Ensembl" id="ENSAPEP00000033304.1"/>
    </source>
</evidence>
<dbReference type="InterPro" id="IPR008952">
    <property type="entry name" value="Tetraspanin_EC2_sf"/>
</dbReference>
<dbReference type="PANTHER" id="PTHR19282">
    <property type="entry name" value="TETRASPANIN"/>
    <property type="match status" value="1"/>
</dbReference>
<dbReference type="PANTHER" id="PTHR19282:SF380">
    <property type="entry name" value="TETRASPANIN-8"/>
    <property type="match status" value="1"/>
</dbReference>
<evidence type="ECO:0000256" key="1">
    <source>
        <dbReference type="ARBA" id="ARBA00004141"/>
    </source>
</evidence>
<feature type="transmembrane region" description="Helical" evidence="5">
    <location>
        <begin position="45"/>
        <end position="65"/>
    </location>
</feature>
<comment type="subcellular location">
    <subcellularLocation>
        <location evidence="1">Membrane</location>
        <topology evidence="1">Multi-pass membrane protein</topology>
    </subcellularLocation>
</comment>
<feature type="transmembrane region" description="Helical" evidence="5">
    <location>
        <begin position="9"/>
        <end position="30"/>
    </location>
</feature>
<evidence type="ECO:0000313" key="7">
    <source>
        <dbReference type="Proteomes" id="UP000265080"/>
    </source>
</evidence>
<keyword evidence="4 5" id="KW-0472">Membrane</keyword>
<keyword evidence="7" id="KW-1185">Reference proteome</keyword>
<evidence type="ECO:0000256" key="5">
    <source>
        <dbReference type="SAM" id="Phobius"/>
    </source>
</evidence>
<keyword evidence="3 5" id="KW-1133">Transmembrane helix</keyword>
<dbReference type="Pfam" id="PF00335">
    <property type="entry name" value="Tetraspanin"/>
    <property type="match status" value="1"/>
</dbReference>
<reference evidence="6" key="2">
    <citation type="submission" date="2025-08" db="UniProtKB">
        <authorList>
            <consortium name="Ensembl"/>
        </authorList>
    </citation>
    <scope>IDENTIFICATION</scope>
</reference>
<evidence type="ECO:0000256" key="2">
    <source>
        <dbReference type="ARBA" id="ARBA00022692"/>
    </source>
</evidence>
<dbReference type="GeneTree" id="ENSGT00940000158153"/>
<sequence>MTVSKVIKYLLATFNLLFYVGVIFILGFFANIRINKADHRITDELLPAIDLVIFIGVGTMIFGCLDRCAAVRENRCLLALLFLGLLTMFVMLLAVGALGAVSRTAAVQELVREHVEQFLPLSEQPEEVQESIRQVERTSFCCGFFAGHLDWGNSMAVPDSCNCIDTSMNCTALDGREVYSTPCMIYAMTWLDRLPHSLIVTAFAFGLLLMLAMIFSVALTRYESSITSTQIEGILRGLTTLRLVQL</sequence>
<protein>
    <submittedName>
        <fullName evidence="6">Uncharacterized protein</fullName>
    </submittedName>
</protein>
<reference evidence="6 7" key="1">
    <citation type="submission" date="2018-03" db="EMBL/GenBank/DDBJ databases">
        <title>Finding Nemo's genes: A chromosome-scale reference assembly of the genome of the orange clownfish Amphiprion percula.</title>
        <authorList>
            <person name="Lehmann R."/>
        </authorList>
    </citation>
    <scope>NUCLEOTIDE SEQUENCE</scope>
</reference>
<dbReference type="Proteomes" id="UP000265080">
    <property type="component" value="Chromosome 7"/>
</dbReference>
<dbReference type="OMA" id="VYSTPCM"/>
<dbReference type="AlphaFoldDB" id="A0A3P8U7J5"/>
<dbReference type="STRING" id="161767.ENSAPEP00000033304"/>